<feature type="transmembrane region" description="Helical" evidence="12">
    <location>
        <begin position="20"/>
        <end position="44"/>
    </location>
</feature>
<dbReference type="CDD" id="cd06852">
    <property type="entry name" value="GT_MraY"/>
    <property type="match status" value="1"/>
</dbReference>
<dbReference type="PANTHER" id="PTHR22926">
    <property type="entry name" value="PHOSPHO-N-ACETYLMURAMOYL-PENTAPEPTIDE-TRANSFERASE"/>
    <property type="match status" value="1"/>
</dbReference>
<protein>
    <recommendedName>
        <fullName evidence="12 13">Phospho-N-acetylmuramoyl-pentapeptide-transferase</fullName>
        <ecNumber evidence="12 13">2.7.8.13</ecNumber>
    </recommendedName>
    <alternativeName>
        <fullName evidence="12">UDP-MurNAc-pentapeptide phosphotransferase</fullName>
    </alternativeName>
</protein>
<keyword evidence="10 12" id="KW-0131">Cell cycle</keyword>
<dbReference type="HAMAP" id="MF_00038">
    <property type="entry name" value="MraY"/>
    <property type="match status" value="1"/>
</dbReference>
<keyword evidence="4 12" id="KW-0808">Transferase</keyword>
<dbReference type="NCBIfam" id="TIGR00445">
    <property type="entry name" value="mraY"/>
    <property type="match status" value="1"/>
</dbReference>
<evidence type="ECO:0000256" key="4">
    <source>
        <dbReference type="ARBA" id="ARBA00022679"/>
    </source>
</evidence>
<feature type="transmembrane region" description="Helical" evidence="12">
    <location>
        <begin position="344"/>
        <end position="363"/>
    </location>
</feature>
<feature type="transmembrane region" description="Helical" evidence="12">
    <location>
        <begin position="78"/>
        <end position="95"/>
    </location>
</feature>
<dbReference type="GO" id="GO:0071555">
    <property type="term" value="P:cell wall organization"/>
    <property type="evidence" value="ECO:0007669"/>
    <property type="project" value="UniProtKB-KW"/>
</dbReference>
<gene>
    <name evidence="12" type="primary">mraY</name>
    <name evidence="15" type="ORF">H5P28_13955</name>
</gene>
<evidence type="ECO:0000256" key="5">
    <source>
        <dbReference type="ARBA" id="ARBA00022692"/>
    </source>
</evidence>
<feature type="transmembrane region" description="Helical" evidence="12">
    <location>
        <begin position="133"/>
        <end position="153"/>
    </location>
</feature>
<feature type="transmembrane region" description="Helical" evidence="12">
    <location>
        <begin position="101"/>
        <end position="121"/>
    </location>
</feature>
<dbReference type="Proteomes" id="UP000546464">
    <property type="component" value="Unassembled WGS sequence"/>
</dbReference>
<keyword evidence="9 12" id="KW-0472">Membrane</keyword>
<dbReference type="InterPro" id="IPR000715">
    <property type="entry name" value="Glycosyl_transferase_4"/>
</dbReference>
<organism evidence="15 16">
    <name type="scientific">Ruficoccus amylovorans</name>
    <dbReference type="NCBI Taxonomy" id="1804625"/>
    <lineage>
        <taxon>Bacteria</taxon>
        <taxon>Pseudomonadati</taxon>
        <taxon>Verrucomicrobiota</taxon>
        <taxon>Opitutia</taxon>
        <taxon>Puniceicoccales</taxon>
        <taxon>Cerasicoccaceae</taxon>
        <taxon>Ruficoccus</taxon>
    </lineage>
</organism>
<feature type="transmembrane region" description="Helical" evidence="12">
    <location>
        <begin position="296"/>
        <end position="317"/>
    </location>
</feature>
<evidence type="ECO:0000256" key="9">
    <source>
        <dbReference type="ARBA" id="ARBA00023136"/>
    </source>
</evidence>
<dbReference type="GO" id="GO:0008963">
    <property type="term" value="F:phospho-N-acetylmuramoyl-pentapeptide-transferase activity"/>
    <property type="evidence" value="ECO:0007669"/>
    <property type="project" value="UniProtKB-UniRule"/>
</dbReference>
<accession>A0A842HIM4</accession>
<evidence type="ECO:0000256" key="2">
    <source>
        <dbReference type="ARBA" id="ARBA00005583"/>
    </source>
</evidence>
<comment type="function">
    <text evidence="12">Catalyzes the initial step of the lipid cycle reactions in the biosynthesis of the cell wall peptidoglycan: transfers peptidoglycan precursor phospho-MurNAc-pentapeptide from UDP-MurNAc-pentapeptide onto the lipid carrier undecaprenyl phosphate, yielding undecaprenyl-pyrophosphoryl-MurNAc-pentapeptide, known as lipid I.</text>
</comment>
<feature type="binding site" evidence="14">
    <location>
        <position position="273"/>
    </location>
    <ligand>
        <name>Mg(2+)</name>
        <dbReference type="ChEBI" id="CHEBI:18420"/>
    </ligand>
</feature>
<dbReference type="GO" id="GO:0008360">
    <property type="term" value="P:regulation of cell shape"/>
    <property type="evidence" value="ECO:0007669"/>
    <property type="project" value="UniProtKB-KW"/>
</dbReference>
<evidence type="ECO:0000256" key="3">
    <source>
        <dbReference type="ARBA" id="ARBA00022618"/>
    </source>
</evidence>
<evidence type="ECO:0000256" key="14">
    <source>
        <dbReference type="PIRSR" id="PIRSR600715-1"/>
    </source>
</evidence>
<keyword evidence="12" id="KW-1003">Cell membrane</keyword>
<evidence type="ECO:0000313" key="16">
    <source>
        <dbReference type="Proteomes" id="UP000546464"/>
    </source>
</evidence>
<keyword evidence="6 12" id="KW-0133">Cell shape</keyword>
<keyword evidence="8 12" id="KW-1133">Transmembrane helix</keyword>
<sequence length="366" mass="39910">MLTYLAEFSDLFGPFRLFRFLTFRAVMGAGTAVVVGFIIAPWVFARLRQLKLAQTLRNKDEVGKLADLHAGKKDTPTMGGLMIFASVFISTLLWAEPNLYVIVTMIVYAGLTALGFADDYLKVSKKNSKGLASHWKLAGQGVLTLIALALLLGSTETHLKMSELWVPFLKEPLIMAMPIWFAFIFFFLVMAGSSNAINLTDGVDGLAIGCTVTATLVYGLMAYAAGNVIISDYLLISYIPGSGELAVICSALVGASLVFLWYNSHPATVFMGDTGSLALGGIIGTMAFIIHQPFTLIIVGGIFVAEAISVILQVGSYKLRGKRVFRMAPLHHHFELLGWHENKVVIRFWIISLMCAFAGLATLKLR</sequence>
<evidence type="ECO:0000256" key="8">
    <source>
        <dbReference type="ARBA" id="ARBA00022989"/>
    </source>
</evidence>
<evidence type="ECO:0000256" key="11">
    <source>
        <dbReference type="ARBA" id="ARBA00023316"/>
    </source>
</evidence>
<dbReference type="Pfam" id="PF00953">
    <property type="entry name" value="Glycos_transf_4"/>
    <property type="match status" value="1"/>
</dbReference>
<evidence type="ECO:0000256" key="10">
    <source>
        <dbReference type="ARBA" id="ARBA00023306"/>
    </source>
</evidence>
<dbReference type="EC" id="2.7.8.13" evidence="12 13"/>
<comment type="caution">
    <text evidence="15">The sequence shown here is derived from an EMBL/GenBank/DDBJ whole genome shotgun (WGS) entry which is preliminary data.</text>
</comment>
<keyword evidence="5 12" id="KW-0812">Transmembrane</keyword>
<keyword evidence="7 12" id="KW-0573">Peptidoglycan synthesis</keyword>
<dbReference type="PANTHER" id="PTHR22926:SF5">
    <property type="entry name" value="PHOSPHO-N-ACETYLMURAMOYL-PENTAPEPTIDE-TRANSFERASE HOMOLOG"/>
    <property type="match status" value="1"/>
</dbReference>
<keyword evidence="11 12" id="KW-0961">Cell wall biogenesis/degradation</keyword>
<comment type="similarity">
    <text evidence="2 12">Belongs to the glycosyltransferase 4 family. MraY subfamily.</text>
</comment>
<comment type="cofactor">
    <cofactor evidence="12 14">
        <name>Mg(2+)</name>
        <dbReference type="ChEBI" id="CHEBI:18420"/>
    </cofactor>
</comment>
<dbReference type="AlphaFoldDB" id="A0A842HIM4"/>
<evidence type="ECO:0000256" key="13">
    <source>
        <dbReference type="NCBIfam" id="TIGR00445"/>
    </source>
</evidence>
<dbReference type="UniPathway" id="UPA00219"/>
<evidence type="ECO:0000313" key="15">
    <source>
        <dbReference type="EMBL" id="MBC2595367.1"/>
    </source>
</evidence>
<dbReference type="GO" id="GO:0046872">
    <property type="term" value="F:metal ion binding"/>
    <property type="evidence" value="ECO:0007669"/>
    <property type="project" value="UniProtKB-KW"/>
</dbReference>
<keyword evidence="3 12" id="KW-0132">Cell division</keyword>
<dbReference type="PROSITE" id="PS01347">
    <property type="entry name" value="MRAY_1"/>
    <property type="match status" value="1"/>
</dbReference>
<feature type="transmembrane region" description="Helical" evidence="12">
    <location>
        <begin position="269"/>
        <end position="290"/>
    </location>
</feature>
<dbReference type="GO" id="GO:0051301">
    <property type="term" value="P:cell division"/>
    <property type="evidence" value="ECO:0007669"/>
    <property type="project" value="UniProtKB-KW"/>
</dbReference>
<evidence type="ECO:0000256" key="6">
    <source>
        <dbReference type="ARBA" id="ARBA00022960"/>
    </source>
</evidence>
<feature type="transmembrane region" description="Helical" evidence="12">
    <location>
        <begin position="205"/>
        <end position="225"/>
    </location>
</feature>
<dbReference type="EMBL" id="JACHVB010000035">
    <property type="protein sequence ID" value="MBC2595367.1"/>
    <property type="molecule type" value="Genomic_DNA"/>
</dbReference>
<dbReference type="Pfam" id="PF10555">
    <property type="entry name" value="MraY_sig1"/>
    <property type="match status" value="1"/>
</dbReference>
<proteinExistence type="inferred from homology"/>
<keyword evidence="16" id="KW-1185">Reference proteome</keyword>
<dbReference type="GO" id="GO:0009252">
    <property type="term" value="P:peptidoglycan biosynthetic process"/>
    <property type="evidence" value="ECO:0007669"/>
    <property type="project" value="UniProtKB-UniRule"/>
</dbReference>
<comment type="catalytic activity">
    <reaction evidence="12">
        <text>UDP-N-acetyl-alpha-D-muramoyl-L-alanyl-gamma-D-glutamyl-meso-2,6-diaminopimeloyl-D-alanyl-D-alanine + di-trans,octa-cis-undecaprenyl phosphate = di-trans,octa-cis-undecaprenyl diphospho-N-acetyl-alpha-D-muramoyl-L-alanyl-D-glutamyl-meso-2,6-diaminopimeloyl-D-alanyl-D-alanine + UMP</text>
        <dbReference type="Rhea" id="RHEA:28386"/>
        <dbReference type="ChEBI" id="CHEBI:57865"/>
        <dbReference type="ChEBI" id="CHEBI:60392"/>
        <dbReference type="ChEBI" id="CHEBI:61386"/>
        <dbReference type="ChEBI" id="CHEBI:61387"/>
        <dbReference type="EC" id="2.7.8.13"/>
    </reaction>
</comment>
<dbReference type="RefSeq" id="WP_185676319.1">
    <property type="nucleotide sequence ID" value="NZ_JACHVB010000035.1"/>
</dbReference>
<evidence type="ECO:0000256" key="7">
    <source>
        <dbReference type="ARBA" id="ARBA00022984"/>
    </source>
</evidence>
<name>A0A842HIM4_9BACT</name>
<keyword evidence="12 14" id="KW-0479">Metal-binding</keyword>
<comment type="subcellular location">
    <subcellularLocation>
        <location evidence="12">Cell membrane</location>
        <topology evidence="12">Multi-pass membrane protein</topology>
    </subcellularLocation>
    <subcellularLocation>
        <location evidence="1">Membrane</location>
        <topology evidence="1">Multi-pass membrane protein</topology>
    </subcellularLocation>
</comment>
<comment type="pathway">
    <text evidence="12">Cell wall biogenesis; peptidoglycan biosynthesis.</text>
</comment>
<evidence type="ECO:0000256" key="12">
    <source>
        <dbReference type="HAMAP-Rule" id="MF_00038"/>
    </source>
</evidence>
<feature type="transmembrane region" description="Helical" evidence="12">
    <location>
        <begin position="245"/>
        <end position="262"/>
    </location>
</feature>
<dbReference type="InterPro" id="IPR003524">
    <property type="entry name" value="PNAcMuramoyl-5peptid_Trfase"/>
</dbReference>
<feature type="transmembrane region" description="Helical" evidence="12">
    <location>
        <begin position="173"/>
        <end position="193"/>
    </location>
</feature>
<dbReference type="GO" id="GO:0005886">
    <property type="term" value="C:plasma membrane"/>
    <property type="evidence" value="ECO:0007669"/>
    <property type="project" value="UniProtKB-SubCell"/>
</dbReference>
<feature type="binding site" evidence="14">
    <location>
        <position position="198"/>
    </location>
    <ligand>
        <name>Mg(2+)</name>
        <dbReference type="ChEBI" id="CHEBI:18420"/>
    </ligand>
</feature>
<dbReference type="PROSITE" id="PS01348">
    <property type="entry name" value="MRAY_2"/>
    <property type="match status" value="1"/>
</dbReference>
<keyword evidence="12 14" id="KW-0460">Magnesium</keyword>
<reference evidence="15 16" key="1">
    <citation type="submission" date="2020-07" db="EMBL/GenBank/DDBJ databases">
        <authorList>
            <person name="Feng X."/>
        </authorList>
    </citation>
    <scope>NUCLEOTIDE SEQUENCE [LARGE SCALE GENOMIC DNA]</scope>
    <source>
        <strain evidence="15 16">JCM31066</strain>
    </source>
</reference>
<dbReference type="InterPro" id="IPR018480">
    <property type="entry name" value="PNAcMuramoyl-5peptid_Trfase_CS"/>
</dbReference>
<evidence type="ECO:0000256" key="1">
    <source>
        <dbReference type="ARBA" id="ARBA00004141"/>
    </source>
</evidence>